<evidence type="ECO:0000256" key="7">
    <source>
        <dbReference type="ARBA" id="ARBA00023110"/>
    </source>
</evidence>
<dbReference type="InterPro" id="IPR046357">
    <property type="entry name" value="PPIase_dom_sf"/>
</dbReference>
<organism evidence="15 16">
    <name type="scientific">Strongylocentrotus purpuratus</name>
    <name type="common">Purple sea urchin</name>
    <dbReference type="NCBI Taxonomy" id="7668"/>
    <lineage>
        <taxon>Eukaryota</taxon>
        <taxon>Metazoa</taxon>
        <taxon>Echinodermata</taxon>
        <taxon>Eleutherozoa</taxon>
        <taxon>Echinozoa</taxon>
        <taxon>Echinoidea</taxon>
        <taxon>Euechinoidea</taxon>
        <taxon>Echinacea</taxon>
        <taxon>Camarodonta</taxon>
        <taxon>Echinidea</taxon>
        <taxon>Strongylocentrotidae</taxon>
        <taxon>Strongylocentrotus</taxon>
    </lineage>
</organism>
<keyword evidence="9 10" id="KW-0413">Isomerase</keyword>
<keyword evidence="16" id="KW-1185">Reference proteome</keyword>
<evidence type="ECO:0000256" key="10">
    <source>
        <dbReference type="PROSITE-ProRule" id="PRU00277"/>
    </source>
</evidence>
<dbReference type="InterPro" id="IPR052273">
    <property type="entry name" value="PPIase_FKBP"/>
</dbReference>
<dbReference type="PROSITE" id="PS50222">
    <property type="entry name" value="EF_HAND_2"/>
    <property type="match status" value="1"/>
</dbReference>
<evidence type="ECO:0000259" key="14">
    <source>
        <dbReference type="PROSITE" id="PS50222"/>
    </source>
</evidence>
<evidence type="ECO:0000313" key="15">
    <source>
        <dbReference type="EnsemblMetazoa" id="XP_011680537"/>
    </source>
</evidence>
<dbReference type="InterPro" id="IPR011992">
    <property type="entry name" value="EF-hand-dom_pair"/>
</dbReference>
<accession>A0A7M7HPH7</accession>
<dbReference type="GO" id="GO:0005783">
    <property type="term" value="C:endoplasmic reticulum"/>
    <property type="evidence" value="ECO:0007669"/>
    <property type="project" value="UniProtKB-ARBA"/>
</dbReference>
<evidence type="ECO:0000256" key="4">
    <source>
        <dbReference type="ARBA" id="ARBA00022737"/>
    </source>
</evidence>
<dbReference type="Proteomes" id="UP000007110">
    <property type="component" value="Unassembled WGS sequence"/>
</dbReference>
<evidence type="ECO:0000256" key="5">
    <source>
        <dbReference type="ARBA" id="ARBA00022824"/>
    </source>
</evidence>
<sequence>MNTMKMAFSICIALIVTVVALVAGEVNINVLFKPEDCQRTAQSGDYVTVTYVAFLADESGNERFDNTDNTGPVNFRLNDKKSTAMQGWHQGLEGACLREKREVLIPAGQLTLNHRLPNSKPPPKGKDVGYTFEVRNIQDSPPAENLFKKMDFDENKEISKDEMKAYLSKQGLGGMREEETLDGAINNIFENKDHDRSNSLSSNEFFGHNAHEEL</sequence>
<dbReference type="EnsemblMetazoa" id="XM_011682235">
    <property type="protein sequence ID" value="XP_011680537"/>
    <property type="gene ID" value="LOC576614"/>
</dbReference>
<keyword evidence="8" id="KW-0325">Glycoprotein</keyword>
<dbReference type="PROSITE" id="PS50059">
    <property type="entry name" value="FKBP_PPIASE"/>
    <property type="match status" value="1"/>
</dbReference>
<dbReference type="SUPFAM" id="SSF54534">
    <property type="entry name" value="FKBP-like"/>
    <property type="match status" value="1"/>
</dbReference>
<evidence type="ECO:0000256" key="12">
    <source>
        <dbReference type="SAM" id="SignalP"/>
    </source>
</evidence>
<feature type="chain" id="PRO_5029485210" description="peptidylprolyl isomerase" evidence="12">
    <location>
        <begin position="25"/>
        <end position="214"/>
    </location>
</feature>
<keyword evidence="6" id="KW-0106">Calcium</keyword>
<keyword evidence="7 10" id="KW-0697">Rotamase</keyword>
<dbReference type="PANTHER" id="PTHR46222">
    <property type="entry name" value="PEPTIDYL-PROLYL CIS-TRANS ISOMERASE FKBP7/14"/>
    <property type="match status" value="1"/>
</dbReference>
<evidence type="ECO:0000256" key="9">
    <source>
        <dbReference type="ARBA" id="ARBA00023235"/>
    </source>
</evidence>
<proteinExistence type="predicted"/>
<evidence type="ECO:0000256" key="3">
    <source>
        <dbReference type="ARBA" id="ARBA00022729"/>
    </source>
</evidence>
<dbReference type="Gene3D" id="3.10.50.40">
    <property type="match status" value="1"/>
</dbReference>
<dbReference type="KEGG" id="spu:576614"/>
<dbReference type="SUPFAM" id="SSF47473">
    <property type="entry name" value="EF-hand"/>
    <property type="match status" value="1"/>
</dbReference>
<dbReference type="RefSeq" id="XP_011680537.1">
    <property type="nucleotide sequence ID" value="XM_011682235.2"/>
</dbReference>
<evidence type="ECO:0000256" key="6">
    <source>
        <dbReference type="ARBA" id="ARBA00022837"/>
    </source>
</evidence>
<reference evidence="15" key="2">
    <citation type="submission" date="2021-01" db="UniProtKB">
        <authorList>
            <consortium name="EnsemblMetazoa"/>
        </authorList>
    </citation>
    <scope>IDENTIFICATION</scope>
</reference>
<keyword evidence="3 12" id="KW-0732">Signal</keyword>
<protein>
    <recommendedName>
        <fullName evidence="2 10">peptidylprolyl isomerase</fullName>
        <ecNumber evidence="2 10">5.2.1.8</ecNumber>
    </recommendedName>
</protein>
<evidence type="ECO:0000256" key="2">
    <source>
        <dbReference type="ARBA" id="ARBA00013194"/>
    </source>
</evidence>
<dbReference type="InterPro" id="IPR002048">
    <property type="entry name" value="EF_hand_dom"/>
</dbReference>
<dbReference type="InParanoid" id="A0A7M7HPH7"/>
<dbReference type="GO" id="GO:0005509">
    <property type="term" value="F:calcium ion binding"/>
    <property type="evidence" value="ECO:0007669"/>
    <property type="project" value="InterPro"/>
</dbReference>
<dbReference type="OrthoDB" id="1902587at2759"/>
<feature type="domain" description="EF-hand" evidence="14">
    <location>
        <begin position="138"/>
        <end position="173"/>
    </location>
</feature>
<dbReference type="GeneID" id="576614"/>
<dbReference type="Pfam" id="PF00254">
    <property type="entry name" value="FKBP_C"/>
    <property type="match status" value="1"/>
</dbReference>
<reference evidence="16" key="1">
    <citation type="submission" date="2015-02" db="EMBL/GenBank/DDBJ databases">
        <title>Genome sequencing for Strongylocentrotus purpuratus.</title>
        <authorList>
            <person name="Murali S."/>
            <person name="Liu Y."/>
            <person name="Vee V."/>
            <person name="English A."/>
            <person name="Wang M."/>
            <person name="Skinner E."/>
            <person name="Han Y."/>
            <person name="Muzny D.M."/>
            <person name="Worley K.C."/>
            <person name="Gibbs R.A."/>
        </authorList>
    </citation>
    <scope>NUCLEOTIDE SEQUENCE</scope>
</reference>
<dbReference type="AlphaFoldDB" id="A0A7M7HPH7"/>
<comment type="catalytic activity">
    <reaction evidence="1 10">
        <text>[protein]-peptidylproline (omega=180) = [protein]-peptidylproline (omega=0)</text>
        <dbReference type="Rhea" id="RHEA:16237"/>
        <dbReference type="Rhea" id="RHEA-COMP:10747"/>
        <dbReference type="Rhea" id="RHEA-COMP:10748"/>
        <dbReference type="ChEBI" id="CHEBI:83833"/>
        <dbReference type="ChEBI" id="CHEBI:83834"/>
        <dbReference type="EC" id="5.2.1.8"/>
    </reaction>
</comment>
<keyword evidence="4" id="KW-0677">Repeat</keyword>
<feature type="signal peptide" evidence="12">
    <location>
        <begin position="1"/>
        <end position="24"/>
    </location>
</feature>
<feature type="region of interest" description="Disordered" evidence="11">
    <location>
        <begin position="191"/>
        <end position="214"/>
    </location>
</feature>
<evidence type="ECO:0000259" key="13">
    <source>
        <dbReference type="PROSITE" id="PS50059"/>
    </source>
</evidence>
<evidence type="ECO:0000256" key="8">
    <source>
        <dbReference type="ARBA" id="ARBA00023180"/>
    </source>
</evidence>
<dbReference type="Gene3D" id="1.10.238.10">
    <property type="entry name" value="EF-hand"/>
    <property type="match status" value="1"/>
</dbReference>
<keyword evidence="5" id="KW-0256">Endoplasmic reticulum</keyword>
<evidence type="ECO:0000256" key="1">
    <source>
        <dbReference type="ARBA" id="ARBA00000971"/>
    </source>
</evidence>
<evidence type="ECO:0000313" key="16">
    <source>
        <dbReference type="Proteomes" id="UP000007110"/>
    </source>
</evidence>
<dbReference type="PROSITE" id="PS00018">
    <property type="entry name" value="EF_HAND_1"/>
    <property type="match status" value="1"/>
</dbReference>
<dbReference type="InterPro" id="IPR018247">
    <property type="entry name" value="EF_Hand_1_Ca_BS"/>
</dbReference>
<dbReference type="GO" id="GO:0003755">
    <property type="term" value="F:peptidyl-prolyl cis-trans isomerase activity"/>
    <property type="evidence" value="ECO:0007669"/>
    <property type="project" value="UniProtKB-KW"/>
</dbReference>
<dbReference type="PANTHER" id="PTHR46222:SF3">
    <property type="entry name" value="PEPTIDYLPROLYL ISOMERASE"/>
    <property type="match status" value="1"/>
</dbReference>
<name>A0A7M7HPH7_STRPU</name>
<dbReference type="InterPro" id="IPR001179">
    <property type="entry name" value="PPIase_FKBP_dom"/>
</dbReference>
<evidence type="ECO:0000256" key="11">
    <source>
        <dbReference type="SAM" id="MobiDB-lite"/>
    </source>
</evidence>
<dbReference type="EC" id="5.2.1.8" evidence="2 10"/>
<feature type="domain" description="PPIase FKBP-type" evidence="13">
    <location>
        <begin position="44"/>
        <end position="138"/>
    </location>
</feature>